<comment type="caution">
    <text evidence="1">The sequence shown here is derived from an EMBL/GenBank/DDBJ whole genome shotgun (WGS) entry which is preliminary data.</text>
</comment>
<dbReference type="Proteomes" id="UP001057452">
    <property type="component" value="Chromosome 5"/>
</dbReference>
<protein>
    <submittedName>
        <fullName evidence="1">Uncharacterized protein</fullName>
    </submittedName>
</protein>
<gene>
    <name evidence="1" type="ORF">KUCAC02_031044</name>
</gene>
<accession>A0ACB9XLC6</accession>
<dbReference type="EMBL" id="CM043789">
    <property type="protein sequence ID" value="KAI4827663.1"/>
    <property type="molecule type" value="Genomic_DNA"/>
</dbReference>
<evidence type="ECO:0000313" key="2">
    <source>
        <dbReference type="Proteomes" id="UP001057452"/>
    </source>
</evidence>
<sequence>MHCTANVCKPGTWLPVLNSSNPSFQNTYEGLTQSVTVSYLPVLRQRGKAFVEFPAEAQKTPLFIITDRNDPYIMTRNKTP</sequence>
<proteinExistence type="predicted"/>
<keyword evidence="2" id="KW-1185">Reference proteome</keyword>
<organism evidence="1 2">
    <name type="scientific">Chaenocephalus aceratus</name>
    <name type="common">Blackfin icefish</name>
    <name type="synonym">Chaenichthys aceratus</name>
    <dbReference type="NCBI Taxonomy" id="36190"/>
    <lineage>
        <taxon>Eukaryota</taxon>
        <taxon>Metazoa</taxon>
        <taxon>Chordata</taxon>
        <taxon>Craniata</taxon>
        <taxon>Vertebrata</taxon>
        <taxon>Euteleostomi</taxon>
        <taxon>Actinopterygii</taxon>
        <taxon>Neopterygii</taxon>
        <taxon>Teleostei</taxon>
        <taxon>Neoteleostei</taxon>
        <taxon>Acanthomorphata</taxon>
        <taxon>Eupercaria</taxon>
        <taxon>Perciformes</taxon>
        <taxon>Notothenioidei</taxon>
        <taxon>Channichthyidae</taxon>
        <taxon>Chaenocephalus</taxon>
    </lineage>
</organism>
<name>A0ACB9XLC6_CHAAC</name>
<reference evidence="1" key="1">
    <citation type="submission" date="2022-05" db="EMBL/GenBank/DDBJ databases">
        <title>Chromosome-level genome of Chaenocephalus aceratus.</title>
        <authorList>
            <person name="Park H."/>
        </authorList>
    </citation>
    <scope>NUCLEOTIDE SEQUENCE</scope>
    <source>
        <strain evidence="1">KU_202001</strain>
    </source>
</reference>
<evidence type="ECO:0000313" key="1">
    <source>
        <dbReference type="EMBL" id="KAI4827663.1"/>
    </source>
</evidence>